<evidence type="ECO:0000313" key="2">
    <source>
        <dbReference type="Proteomes" id="UP001549097"/>
    </source>
</evidence>
<protein>
    <submittedName>
        <fullName evidence="1">Uncharacterized protein</fullName>
    </submittedName>
</protein>
<name>A0ABV2LEQ4_9BACL</name>
<sequence length="50" mass="5754">MEVEMDILLVSYLFCIELISESLKSTSFSSGSYFILPLRLEMLLYGMAIR</sequence>
<comment type="caution">
    <text evidence="1">The sequence shown here is derived from an EMBL/GenBank/DDBJ whole genome shotgun (WGS) entry which is preliminary data.</text>
</comment>
<accession>A0ABV2LEQ4</accession>
<organism evidence="1 2">
    <name type="scientific">Fictibacillus halophilus</name>
    <dbReference type="NCBI Taxonomy" id="1610490"/>
    <lineage>
        <taxon>Bacteria</taxon>
        <taxon>Bacillati</taxon>
        <taxon>Bacillota</taxon>
        <taxon>Bacilli</taxon>
        <taxon>Bacillales</taxon>
        <taxon>Fictibacillaceae</taxon>
        <taxon>Fictibacillus</taxon>
    </lineage>
</organism>
<dbReference type="RefSeq" id="WP_198768357.1">
    <property type="nucleotide sequence ID" value="NZ_JAEACF010000001.1"/>
</dbReference>
<evidence type="ECO:0000313" key="1">
    <source>
        <dbReference type="EMBL" id="MET3727054.1"/>
    </source>
</evidence>
<proteinExistence type="predicted"/>
<reference evidence="1 2" key="1">
    <citation type="submission" date="2024-06" db="EMBL/GenBank/DDBJ databases">
        <title>Genomic Encyclopedia of Type Strains, Phase IV (KMG-IV): sequencing the most valuable type-strain genomes for metagenomic binning, comparative biology and taxonomic classification.</title>
        <authorList>
            <person name="Goeker M."/>
        </authorList>
    </citation>
    <scope>NUCLEOTIDE SEQUENCE [LARGE SCALE GENOMIC DNA]</scope>
    <source>
        <strain evidence="1 2">DSM 100124</strain>
    </source>
</reference>
<gene>
    <name evidence="1" type="ORF">ABID52_000635</name>
</gene>
<dbReference type="Proteomes" id="UP001549097">
    <property type="component" value="Unassembled WGS sequence"/>
</dbReference>
<dbReference type="EMBL" id="JBEPMP010000001">
    <property type="protein sequence ID" value="MET3727054.1"/>
    <property type="molecule type" value="Genomic_DNA"/>
</dbReference>
<keyword evidence="2" id="KW-1185">Reference proteome</keyword>